<name>A0AAW0EN73_9TRYP</name>
<organism evidence="2 3">
    <name type="scientific">Novymonas esmeraldas</name>
    <dbReference type="NCBI Taxonomy" id="1808958"/>
    <lineage>
        <taxon>Eukaryota</taxon>
        <taxon>Discoba</taxon>
        <taxon>Euglenozoa</taxon>
        <taxon>Kinetoplastea</taxon>
        <taxon>Metakinetoplastina</taxon>
        <taxon>Trypanosomatida</taxon>
        <taxon>Trypanosomatidae</taxon>
        <taxon>Novymonas</taxon>
    </lineage>
</organism>
<evidence type="ECO:0000313" key="2">
    <source>
        <dbReference type="EMBL" id="KAK7195195.1"/>
    </source>
</evidence>
<feature type="compositionally biased region" description="Low complexity" evidence="1">
    <location>
        <begin position="57"/>
        <end position="75"/>
    </location>
</feature>
<sequence length="431" mass="46095">MKKTAPTSARAGAPSTPTTRPQRTARPASNTSNGDNGSGSGAARRKPLSQSQPRAPPSTKSKTPSSPASPSSSSPPSAPPPAAAKTKYTVIISNVENDFGKLHSACLPYYCGLRSDYEEKLDVERLVSEGGGGGAAARRLVGAVRGCSYAVRCRTETRSAEISLYGPAKANFAPMQLTKPPRPQRPTKATASATPAVAAAAVAAAVAPSAGDVAEAVDAAASIGAVEQLALRLRRQHYFESKLPVNVHLPGRAEEEVLVRLKRSNNTAAAAAESKRESAVPSAVKRPREDEDGDEEAAPLQRVKMEEADETQQQQQQRGSSAPTSNVVVLQQFPRRQKDFVTAVAALSTRASLRRVRGRLHDLPGYLACWRLYDRHMRVVFRDAESLFKAKQLLDQFELDNGLRVTLSLSDPLSRTNADFIHAQESEAAEA</sequence>
<feature type="region of interest" description="Disordered" evidence="1">
    <location>
        <begin position="1"/>
        <end position="83"/>
    </location>
</feature>
<reference evidence="2 3" key="1">
    <citation type="journal article" date="2021" name="MBio">
        <title>A New Model Trypanosomatid, Novymonas esmeraldas: Genomic Perception of Its 'Candidatus Pandoraea novymonadis' Endosymbiont.</title>
        <authorList>
            <person name="Zakharova A."/>
            <person name="Saura A."/>
            <person name="Butenko A."/>
            <person name="Podesvova L."/>
            <person name="Warmusova S."/>
            <person name="Kostygov A.Y."/>
            <person name="Nenarokova A."/>
            <person name="Lukes J."/>
            <person name="Opperdoes F.R."/>
            <person name="Yurchenko V."/>
        </authorList>
    </citation>
    <scope>NUCLEOTIDE SEQUENCE [LARGE SCALE GENOMIC DNA]</scope>
    <source>
        <strain evidence="2 3">E262AT.01</strain>
    </source>
</reference>
<comment type="caution">
    <text evidence="2">The sequence shown here is derived from an EMBL/GenBank/DDBJ whole genome shotgun (WGS) entry which is preliminary data.</text>
</comment>
<evidence type="ECO:0000256" key="1">
    <source>
        <dbReference type="SAM" id="MobiDB-lite"/>
    </source>
</evidence>
<feature type="compositionally biased region" description="Low complexity" evidence="1">
    <location>
        <begin position="13"/>
        <end position="35"/>
    </location>
</feature>
<proteinExistence type="predicted"/>
<feature type="region of interest" description="Disordered" evidence="1">
    <location>
        <begin position="268"/>
        <end position="326"/>
    </location>
</feature>
<accession>A0AAW0EN73</accession>
<gene>
    <name evidence="2" type="ORF">NESM_000444400</name>
</gene>
<dbReference type="EMBL" id="JAECZO010000049">
    <property type="protein sequence ID" value="KAK7195195.1"/>
    <property type="molecule type" value="Genomic_DNA"/>
</dbReference>
<dbReference type="AlphaFoldDB" id="A0AAW0EN73"/>
<evidence type="ECO:0000313" key="3">
    <source>
        <dbReference type="Proteomes" id="UP001430356"/>
    </source>
</evidence>
<keyword evidence="3" id="KW-1185">Reference proteome</keyword>
<dbReference type="Proteomes" id="UP001430356">
    <property type="component" value="Unassembled WGS sequence"/>
</dbReference>
<protein>
    <submittedName>
        <fullName evidence="2">Uncharacterized protein</fullName>
    </submittedName>
</protein>